<proteinExistence type="predicted"/>
<organism evidence="2 3">
    <name type="scientific">Petrolisthes cinctipes</name>
    <name type="common">Flat porcelain crab</name>
    <dbReference type="NCBI Taxonomy" id="88211"/>
    <lineage>
        <taxon>Eukaryota</taxon>
        <taxon>Metazoa</taxon>
        <taxon>Ecdysozoa</taxon>
        <taxon>Arthropoda</taxon>
        <taxon>Crustacea</taxon>
        <taxon>Multicrustacea</taxon>
        <taxon>Malacostraca</taxon>
        <taxon>Eumalacostraca</taxon>
        <taxon>Eucarida</taxon>
        <taxon>Decapoda</taxon>
        <taxon>Pleocyemata</taxon>
        <taxon>Anomura</taxon>
        <taxon>Galatheoidea</taxon>
        <taxon>Porcellanidae</taxon>
        <taxon>Petrolisthes</taxon>
    </lineage>
</organism>
<evidence type="ECO:0000256" key="1">
    <source>
        <dbReference type="SAM" id="Coils"/>
    </source>
</evidence>
<sequence>MEAKKAEMQKLEDEVTEEEIVGILALIEEIGVKMMGGADIKAEAEEHYNSLLNQMSEKERELDILKQYSKMMRELREARACVADLEGVKQTVREESSALLTLKERLFRESVKAAQEGTQRKILKRDGPAKKKNWKRLDRPSWLSWAYWNVFVVNWRKNVKKNSA</sequence>
<protein>
    <submittedName>
        <fullName evidence="2">Uncharacterized protein</fullName>
    </submittedName>
</protein>
<dbReference type="EMBL" id="JAWQEG010000638">
    <property type="protein sequence ID" value="KAK3887306.1"/>
    <property type="molecule type" value="Genomic_DNA"/>
</dbReference>
<gene>
    <name evidence="2" type="ORF">Pcinc_008570</name>
</gene>
<comment type="caution">
    <text evidence="2">The sequence shown here is derived from an EMBL/GenBank/DDBJ whole genome shotgun (WGS) entry which is preliminary data.</text>
</comment>
<dbReference type="Proteomes" id="UP001286313">
    <property type="component" value="Unassembled WGS sequence"/>
</dbReference>
<keyword evidence="1" id="KW-0175">Coiled coil</keyword>
<keyword evidence="3" id="KW-1185">Reference proteome</keyword>
<reference evidence="2" key="1">
    <citation type="submission" date="2023-10" db="EMBL/GenBank/DDBJ databases">
        <title>Genome assemblies of two species of porcelain crab, Petrolisthes cinctipes and Petrolisthes manimaculis (Anomura: Porcellanidae).</title>
        <authorList>
            <person name="Angst P."/>
        </authorList>
    </citation>
    <scope>NUCLEOTIDE SEQUENCE</scope>
    <source>
        <strain evidence="2">PB745_01</strain>
        <tissue evidence="2">Gill</tissue>
    </source>
</reference>
<evidence type="ECO:0000313" key="2">
    <source>
        <dbReference type="EMBL" id="KAK3887306.1"/>
    </source>
</evidence>
<evidence type="ECO:0000313" key="3">
    <source>
        <dbReference type="Proteomes" id="UP001286313"/>
    </source>
</evidence>
<dbReference type="AlphaFoldDB" id="A0AAE1G8K3"/>
<accession>A0AAE1G8K3</accession>
<name>A0AAE1G8K3_PETCI</name>
<feature type="coiled-coil region" evidence="1">
    <location>
        <begin position="1"/>
        <end position="78"/>
    </location>
</feature>